<protein>
    <submittedName>
        <fullName evidence="2">Uncharacterized protein</fullName>
    </submittedName>
</protein>
<name>A0ABQ0GIM4_9PEZI</name>
<reference evidence="2 3" key="1">
    <citation type="submission" date="2024-09" db="EMBL/GenBank/DDBJ databases">
        <title>Itraconazole resistance in Madurella fahalii resulting from another homologue of gene encoding cytochrome P450 14-alpha sterol demethylase (CYP51).</title>
        <authorList>
            <person name="Yoshioka I."/>
            <person name="Fahal A.H."/>
            <person name="Kaneko S."/>
            <person name="Yaguchi T."/>
        </authorList>
    </citation>
    <scope>NUCLEOTIDE SEQUENCE [LARGE SCALE GENOMIC DNA]</scope>
    <source>
        <strain evidence="2 3">IFM 68171</strain>
    </source>
</reference>
<evidence type="ECO:0000313" key="3">
    <source>
        <dbReference type="Proteomes" id="UP001628179"/>
    </source>
</evidence>
<dbReference type="Proteomes" id="UP001628179">
    <property type="component" value="Unassembled WGS sequence"/>
</dbReference>
<proteinExistence type="predicted"/>
<comment type="caution">
    <text evidence="2">The sequence shown here is derived from an EMBL/GenBank/DDBJ whole genome shotgun (WGS) entry which is preliminary data.</text>
</comment>
<feature type="compositionally biased region" description="Basic and acidic residues" evidence="1">
    <location>
        <begin position="203"/>
        <end position="213"/>
    </location>
</feature>
<feature type="compositionally biased region" description="Polar residues" evidence="1">
    <location>
        <begin position="274"/>
        <end position="291"/>
    </location>
</feature>
<accession>A0ABQ0GIM4</accession>
<feature type="region of interest" description="Disordered" evidence="1">
    <location>
        <begin position="193"/>
        <end position="299"/>
    </location>
</feature>
<gene>
    <name evidence="2" type="ORF">MFIFM68171_07824</name>
</gene>
<dbReference type="EMBL" id="BAAFSV010000004">
    <property type="protein sequence ID" value="GAB1317614.1"/>
    <property type="molecule type" value="Genomic_DNA"/>
</dbReference>
<keyword evidence="3" id="KW-1185">Reference proteome</keyword>
<sequence length="550" mass="60038">MEVTNAYLCGHHHIQMVALMKAKVQDILDYEKTKNRKILHLDWIAGNPSDPVTGGGDPGDGVSREDRVLRNSVAEIVMRYVHGVQHLDQKEAWNKSMFFGDWLKNSHSERQFFLEIQVKRISGADNELQEKCGIHSQYAWLSLHDDKVKGVDPIVFPPFHRQAIPALMAARGLGIPGESGFGAVAEGGGFAAAPPSLQSSKSSADKGKGRAVADDEGNDAASHGSGIDINYQEPATAGASSPRLPSIGHLALGSPNFSPAGLSSARTGIPRSQPLPQTDSFNSIGSPSQHGVANEPEHSGSSYVEEESTVFFDNSNNPYIQPAPTHISPPGGRDDPVLGTQAQAIKQAIANKADELHSIFAFDLDQDFLERKSKSFIYVVRVVAIPDPGHVTNVFTGPAAPDRNGTLLGQGGWVVPPIEERIAWRDGHKRAYRNKGAKLGKYQGMPKSQVNRAMPIEFDWSNQSVPRYFGEALPVWREPVDPCLEDVYWMVWQLVSGKQYLGMRTGFGFGILRADTKGNQELLADCKFKSPSPEALYHAASYPRGDETKK</sequence>
<dbReference type="RefSeq" id="XP_070919345.1">
    <property type="nucleotide sequence ID" value="XM_071063244.1"/>
</dbReference>
<organism evidence="2 3">
    <name type="scientific">Madurella fahalii</name>
    <dbReference type="NCBI Taxonomy" id="1157608"/>
    <lineage>
        <taxon>Eukaryota</taxon>
        <taxon>Fungi</taxon>
        <taxon>Dikarya</taxon>
        <taxon>Ascomycota</taxon>
        <taxon>Pezizomycotina</taxon>
        <taxon>Sordariomycetes</taxon>
        <taxon>Sordariomycetidae</taxon>
        <taxon>Sordariales</taxon>
        <taxon>Sordariales incertae sedis</taxon>
        <taxon>Madurella</taxon>
    </lineage>
</organism>
<evidence type="ECO:0000313" key="2">
    <source>
        <dbReference type="EMBL" id="GAB1317614.1"/>
    </source>
</evidence>
<dbReference type="GeneID" id="98178567"/>
<evidence type="ECO:0000256" key="1">
    <source>
        <dbReference type="SAM" id="MobiDB-lite"/>
    </source>
</evidence>